<sequence>MDIRRYMYSPVQNLAVWVAAWLAEVEPTDSLLGAFRDIGGSHEVVGGGELTDLLRMMRAYGVSHRRRSLAATGETPSTWFELPLVSLLMAGPGQAPVTPASAEGAVIARALVQGDLGGLAVHGIGQSLYLVPEEKDGAMVWSVFETKDAPRGVAPLLPGDADHALAESTRNAALQIDAAGYRFPDSTRIDPLLTVGTLTDYYDLPGVPETTPVRATQLFARADRVSAIIETLLDRVGDHSLDPYLLPLWAHIRNARIAGVDYAAREWFKRAGRNQ</sequence>
<evidence type="ECO:0000313" key="2">
    <source>
        <dbReference type="Proteomes" id="UP000221653"/>
    </source>
</evidence>
<keyword evidence="2" id="KW-1185">Reference proteome</keyword>
<evidence type="ECO:0000313" key="1">
    <source>
        <dbReference type="EMBL" id="PFG28701.1"/>
    </source>
</evidence>
<dbReference type="Proteomes" id="UP000221653">
    <property type="component" value="Unassembled WGS sequence"/>
</dbReference>
<dbReference type="RefSeq" id="WP_048381681.1">
    <property type="nucleotide sequence ID" value="NZ_LDYE01000011.1"/>
</dbReference>
<accession>A0A2A9DQN7</accession>
<organism evidence="1 2">
    <name type="scientific">Corynebacterium renale</name>
    <dbReference type="NCBI Taxonomy" id="1724"/>
    <lineage>
        <taxon>Bacteria</taxon>
        <taxon>Bacillati</taxon>
        <taxon>Actinomycetota</taxon>
        <taxon>Actinomycetes</taxon>
        <taxon>Mycobacteriales</taxon>
        <taxon>Corynebacteriaceae</taxon>
        <taxon>Corynebacterium</taxon>
    </lineage>
</organism>
<protein>
    <submittedName>
        <fullName evidence="1">Uncharacterized protein</fullName>
    </submittedName>
</protein>
<gene>
    <name evidence="1" type="ORF">ATK06_1820</name>
</gene>
<dbReference type="EMBL" id="PDJF01000001">
    <property type="protein sequence ID" value="PFG28701.1"/>
    <property type="molecule type" value="Genomic_DNA"/>
</dbReference>
<reference evidence="1 2" key="1">
    <citation type="submission" date="2017-10" db="EMBL/GenBank/DDBJ databases">
        <title>Sequencing the genomes of 1000 actinobacteria strains.</title>
        <authorList>
            <person name="Klenk H.-P."/>
        </authorList>
    </citation>
    <scope>NUCLEOTIDE SEQUENCE [LARGE SCALE GENOMIC DNA]</scope>
    <source>
        <strain evidence="1 2">DSM 20688</strain>
    </source>
</reference>
<comment type="caution">
    <text evidence="1">The sequence shown here is derived from an EMBL/GenBank/DDBJ whole genome shotgun (WGS) entry which is preliminary data.</text>
</comment>
<dbReference type="OrthoDB" id="4420946at2"/>
<proteinExistence type="predicted"/>
<dbReference type="AlphaFoldDB" id="A0A2A9DQN7"/>
<name>A0A2A9DQN7_9CORY</name>